<evidence type="ECO:0000256" key="3">
    <source>
        <dbReference type="ARBA" id="ARBA00022692"/>
    </source>
</evidence>
<dbReference type="Proteomes" id="UP000638648">
    <property type="component" value="Unassembled WGS sequence"/>
</dbReference>
<feature type="transmembrane region" description="Helical" evidence="6">
    <location>
        <begin position="40"/>
        <end position="68"/>
    </location>
</feature>
<dbReference type="Pfam" id="PF01810">
    <property type="entry name" value="LysE"/>
    <property type="match status" value="1"/>
</dbReference>
<dbReference type="PANTHER" id="PTHR30086">
    <property type="entry name" value="ARGININE EXPORTER PROTEIN ARGO"/>
    <property type="match status" value="1"/>
</dbReference>
<proteinExistence type="predicted"/>
<evidence type="ECO:0000313" key="8">
    <source>
        <dbReference type="Proteomes" id="UP000638648"/>
    </source>
</evidence>
<dbReference type="InterPro" id="IPR001123">
    <property type="entry name" value="LeuE-type"/>
</dbReference>
<feature type="transmembrane region" description="Helical" evidence="6">
    <location>
        <begin position="6"/>
        <end position="28"/>
    </location>
</feature>
<evidence type="ECO:0000256" key="1">
    <source>
        <dbReference type="ARBA" id="ARBA00004651"/>
    </source>
</evidence>
<feature type="transmembrane region" description="Helical" evidence="6">
    <location>
        <begin position="113"/>
        <end position="134"/>
    </location>
</feature>
<dbReference type="AlphaFoldDB" id="A0A927MQJ0"/>
<organism evidence="7 8">
    <name type="scientific">Actinopolymorpha pittospori</name>
    <dbReference type="NCBI Taxonomy" id="648752"/>
    <lineage>
        <taxon>Bacteria</taxon>
        <taxon>Bacillati</taxon>
        <taxon>Actinomycetota</taxon>
        <taxon>Actinomycetes</taxon>
        <taxon>Propionibacteriales</taxon>
        <taxon>Actinopolymorphaceae</taxon>
        <taxon>Actinopolymorpha</taxon>
    </lineage>
</organism>
<evidence type="ECO:0000256" key="5">
    <source>
        <dbReference type="ARBA" id="ARBA00023136"/>
    </source>
</evidence>
<dbReference type="PIRSF" id="PIRSF006324">
    <property type="entry name" value="LeuE"/>
    <property type="match status" value="1"/>
</dbReference>
<name>A0A927MQJ0_9ACTN</name>
<evidence type="ECO:0000313" key="7">
    <source>
        <dbReference type="EMBL" id="MBE1605045.1"/>
    </source>
</evidence>
<evidence type="ECO:0000256" key="4">
    <source>
        <dbReference type="ARBA" id="ARBA00022989"/>
    </source>
</evidence>
<keyword evidence="4 6" id="KW-1133">Transmembrane helix</keyword>
<protein>
    <submittedName>
        <fullName evidence="7">Threonine/homoserine/homoserine lactone efflux protein</fullName>
    </submittedName>
</protein>
<keyword evidence="2" id="KW-1003">Cell membrane</keyword>
<dbReference type="GO" id="GO:0005886">
    <property type="term" value="C:plasma membrane"/>
    <property type="evidence" value="ECO:0007669"/>
    <property type="project" value="UniProtKB-SubCell"/>
</dbReference>
<feature type="transmembrane region" description="Helical" evidence="6">
    <location>
        <begin position="74"/>
        <end position="93"/>
    </location>
</feature>
<evidence type="ECO:0000256" key="6">
    <source>
        <dbReference type="SAM" id="Phobius"/>
    </source>
</evidence>
<comment type="subcellular location">
    <subcellularLocation>
        <location evidence="1">Cell membrane</location>
        <topology evidence="1">Multi-pass membrane protein</topology>
    </subcellularLocation>
</comment>
<sequence>MSHTLLVTFIVAVALISAVPGPDMMYIVANALVGGRRSGVVSALGMSTGLAAHTVAAAFGLGMLIQAAPLVLEAIRVLGALFLIYLAVMTWRASRGRGTTIEVESRPRPLSRVYGMAVLTNLANPKVILFYLAFLPQFLTKGEGSWPATVQFLVLGGLFILVGLVVDASVGTLAGSMPERMLRREGFRRWLERVSAGVFGGLAIRLAMDAAR</sequence>
<gene>
    <name evidence="7" type="ORF">HEB94_001893</name>
</gene>
<keyword evidence="8" id="KW-1185">Reference proteome</keyword>
<dbReference type="GO" id="GO:0015171">
    <property type="term" value="F:amino acid transmembrane transporter activity"/>
    <property type="evidence" value="ECO:0007669"/>
    <property type="project" value="TreeGrafter"/>
</dbReference>
<dbReference type="PANTHER" id="PTHR30086:SF20">
    <property type="entry name" value="ARGININE EXPORTER PROTEIN ARGO-RELATED"/>
    <property type="match status" value="1"/>
</dbReference>
<dbReference type="RefSeq" id="WP_192749448.1">
    <property type="nucleotide sequence ID" value="NZ_BAABJL010000030.1"/>
</dbReference>
<comment type="caution">
    <text evidence="7">The sequence shown here is derived from an EMBL/GenBank/DDBJ whole genome shotgun (WGS) entry which is preliminary data.</text>
</comment>
<dbReference type="EMBL" id="JADBEM010000001">
    <property type="protein sequence ID" value="MBE1605045.1"/>
    <property type="molecule type" value="Genomic_DNA"/>
</dbReference>
<accession>A0A927MQJ0</accession>
<evidence type="ECO:0000256" key="2">
    <source>
        <dbReference type="ARBA" id="ARBA00022475"/>
    </source>
</evidence>
<keyword evidence="3 6" id="KW-0812">Transmembrane</keyword>
<keyword evidence="5 6" id="KW-0472">Membrane</keyword>
<feature type="transmembrane region" description="Helical" evidence="6">
    <location>
        <begin position="146"/>
        <end position="170"/>
    </location>
</feature>
<reference evidence="7" key="1">
    <citation type="submission" date="2020-10" db="EMBL/GenBank/DDBJ databases">
        <title>Sequencing the genomes of 1000 actinobacteria strains.</title>
        <authorList>
            <person name="Klenk H.-P."/>
        </authorList>
    </citation>
    <scope>NUCLEOTIDE SEQUENCE</scope>
    <source>
        <strain evidence="7">DSM 45354</strain>
    </source>
</reference>